<name>A0A1J4RS73_9BACT</name>
<dbReference type="Proteomes" id="UP000183144">
    <property type="component" value="Unassembled WGS sequence"/>
</dbReference>
<dbReference type="InterPro" id="IPR021109">
    <property type="entry name" value="Peptidase_aspartic_dom_sf"/>
</dbReference>
<evidence type="ECO:0008006" key="3">
    <source>
        <dbReference type="Google" id="ProtNLM"/>
    </source>
</evidence>
<sequence>MKFKYSKFSAQPSAAFPDLKEVWRPVVPVTICHNNQEYGYLALVDSGADSCIFHGYIGDLLGIRVREGKTAPLYGVTSGKGEVFYHQVELAIGGWKIKSKVGFSYDLKYPLGILGQYGFFEFFSIVFDLKKLVVDLRPKYL</sequence>
<dbReference type="AlphaFoldDB" id="A0A1J4RS73"/>
<dbReference type="STRING" id="1805034.AUJ59_02130"/>
<evidence type="ECO:0000313" key="1">
    <source>
        <dbReference type="EMBL" id="OIN89242.1"/>
    </source>
</evidence>
<dbReference type="EMBL" id="MNUI01000037">
    <property type="protein sequence ID" value="OIN89242.1"/>
    <property type="molecule type" value="Genomic_DNA"/>
</dbReference>
<dbReference type="Gene3D" id="2.40.70.10">
    <property type="entry name" value="Acid Proteases"/>
    <property type="match status" value="1"/>
</dbReference>
<comment type="caution">
    <text evidence="1">The sequence shown here is derived from an EMBL/GenBank/DDBJ whole genome shotgun (WGS) entry which is preliminary data.</text>
</comment>
<accession>A0A1J4RS73</accession>
<dbReference type="SUPFAM" id="SSF50630">
    <property type="entry name" value="Acid proteases"/>
    <property type="match status" value="1"/>
</dbReference>
<proteinExistence type="predicted"/>
<organism evidence="1 2">
    <name type="scientific">Candidatus Beckwithbacteria bacterium CG1_02_47_37</name>
    <dbReference type="NCBI Taxonomy" id="1805034"/>
    <lineage>
        <taxon>Bacteria</taxon>
        <taxon>Candidatus Beckwithiibacteriota</taxon>
    </lineage>
</organism>
<evidence type="ECO:0000313" key="2">
    <source>
        <dbReference type="Proteomes" id="UP000183144"/>
    </source>
</evidence>
<gene>
    <name evidence="1" type="ORF">AUJ59_02130</name>
</gene>
<protein>
    <recommendedName>
        <fullName evidence="3">Peptidase A2 domain-containing protein</fullName>
    </recommendedName>
</protein>
<reference evidence="1 2" key="1">
    <citation type="journal article" date="2016" name="Environ. Microbiol.">
        <title>Genomic resolution of a cold subsurface aquifer community provides metabolic insights for novel microbes adapted to high CO concentrations.</title>
        <authorList>
            <person name="Probst A.J."/>
            <person name="Castelle C.J."/>
            <person name="Singh A."/>
            <person name="Brown C.T."/>
            <person name="Anantharaman K."/>
            <person name="Sharon I."/>
            <person name="Hug L.A."/>
            <person name="Burstein D."/>
            <person name="Emerson J.B."/>
            <person name="Thomas B.C."/>
            <person name="Banfield J.F."/>
        </authorList>
    </citation>
    <scope>NUCLEOTIDE SEQUENCE [LARGE SCALE GENOMIC DNA]</scope>
    <source>
        <strain evidence="1">CG1_02_47_37</strain>
    </source>
</reference>